<dbReference type="InterPro" id="IPR016169">
    <property type="entry name" value="FAD-bd_PCMH_sub2"/>
</dbReference>
<evidence type="ECO:0000313" key="5">
    <source>
        <dbReference type="Proteomes" id="UP000183263"/>
    </source>
</evidence>
<dbReference type="PANTHER" id="PTHR42659">
    <property type="entry name" value="XANTHINE DEHYDROGENASE SUBUNIT C-RELATED"/>
    <property type="match status" value="1"/>
</dbReference>
<dbReference type="AlphaFoldDB" id="A0A1G8BCC7"/>
<dbReference type="PANTHER" id="PTHR42659:SF2">
    <property type="entry name" value="XANTHINE DEHYDROGENASE SUBUNIT C-RELATED"/>
    <property type="match status" value="1"/>
</dbReference>
<protein>
    <submittedName>
        <fullName evidence="4">Carbon-monoxide dehydrogenase medium subunit</fullName>
    </submittedName>
</protein>
<dbReference type="EMBL" id="FNDN01000001">
    <property type="protein sequence ID" value="SDH30250.1"/>
    <property type="molecule type" value="Genomic_DNA"/>
</dbReference>
<dbReference type="GO" id="GO:0016491">
    <property type="term" value="F:oxidoreductase activity"/>
    <property type="evidence" value="ECO:0007669"/>
    <property type="project" value="UniProtKB-KW"/>
</dbReference>
<dbReference type="Pfam" id="PF00941">
    <property type="entry name" value="FAD_binding_5"/>
    <property type="match status" value="1"/>
</dbReference>
<gene>
    <name evidence="4" type="ORF">SAMN05444695_101765</name>
</gene>
<name>A0A1G8BCC7_9NOCA</name>
<reference evidence="4 5" key="1">
    <citation type="submission" date="2016-10" db="EMBL/GenBank/DDBJ databases">
        <authorList>
            <person name="de Groot N.N."/>
        </authorList>
    </citation>
    <scope>NUCLEOTIDE SEQUENCE [LARGE SCALE GENOMIC DNA]</scope>
    <source>
        <strain evidence="4 5">DSM 44892</strain>
    </source>
</reference>
<evidence type="ECO:0000313" key="4">
    <source>
        <dbReference type="EMBL" id="SDH30250.1"/>
    </source>
</evidence>
<evidence type="ECO:0000256" key="3">
    <source>
        <dbReference type="ARBA" id="ARBA00023002"/>
    </source>
</evidence>
<accession>A0A1G8BCC7</accession>
<dbReference type="PROSITE" id="PS51387">
    <property type="entry name" value="FAD_PCMH"/>
    <property type="match status" value="1"/>
</dbReference>
<keyword evidence="2" id="KW-0274">FAD</keyword>
<organism evidence="4 5">
    <name type="scientific">Rhodococcus triatomae</name>
    <dbReference type="NCBI Taxonomy" id="300028"/>
    <lineage>
        <taxon>Bacteria</taxon>
        <taxon>Bacillati</taxon>
        <taxon>Actinomycetota</taxon>
        <taxon>Actinomycetes</taxon>
        <taxon>Mycobacteriales</taxon>
        <taxon>Nocardiaceae</taxon>
        <taxon>Rhodococcus</taxon>
    </lineage>
</organism>
<evidence type="ECO:0000256" key="1">
    <source>
        <dbReference type="ARBA" id="ARBA00022630"/>
    </source>
</evidence>
<dbReference type="SUPFAM" id="SSF56176">
    <property type="entry name" value="FAD-binding/transporter-associated domain-like"/>
    <property type="match status" value="1"/>
</dbReference>
<dbReference type="Gene3D" id="3.30.465.10">
    <property type="match status" value="1"/>
</dbReference>
<keyword evidence="3" id="KW-0560">Oxidoreductase</keyword>
<keyword evidence="1" id="KW-0285">Flavoprotein</keyword>
<keyword evidence="5" id="KW-1185">Reference proteome</keyword>
<dbReference type="Gene3D" id="3.30.43.10">
    <property type="entry name" value="Uridine Diphospho-n-acetylenolpyruvylglucosamine Reductase, domain 2"/>
    <property type="match status" value="1"/>
</dbReference>
<dbReference type="RefSeq" id="WP_072736239.1">
    <property type="nucleotide sequence ID" value="NZ_CP048813.1"/>
</dbReference>
<evidence type="ECO:0000256" key="2">
    <source>
        <dbReference type="ARBA" id="ARBA00022827"/>
    </source>
</evidence>
<dbReference type="InterPro" id="IPR002346">
    <property type="entry name" value="Mopterin_DH_FAD-bd"/>
</dbReference>
<dbReference type="SMART" id="SM01092">
    <property type="entry name" value="CO_deh_flav_C"/>
    <property type="match status" value="1"/>
</dbReference>
<dbReference type="GO" id="GO:0071949">
    <property type="term" value="F:FAD binding"/>
    <property type="evidence" value="ECO:0007669"/>
    <property type="project" value="InterPro"/>
</dbReference>
<dbReference type="InterPro" id="IPR016167">
    <property type="entry name" value="FAD-bd_PCMH_sub1"/>
</dbReference>
<dbReference type="InterPro" id="IPR005107">
    <property type="entry name" value="CO_DH_flav_C"/>
</dbReference>
<dbReference type="InterPro" id="IPR036318">
    <property type="entry name" value="FAD-bd_PCMH-like_sf"/>
</dbReference>
<dbReference type="OrthoDB" id="9793944at2"/>
<sequence length="295" mass="30457">MRLQVGGGGLVAQNQSALAPFRLYRPTTIAEASGVLEREPEAVLAAGCSDLFARFREGLSPAALVSLQSVPELTSIVHSGGVLRIGSMVTHHRGATDPVVAEAVPGLAAAWSSVATVRIRYTATVGGNLMAGRTRYEMSLLLGALGAEAIFSNGSVRAVDDLWREGGGVTGAATSLLTEIAVPTGDLVWFGYERSMRPTATLALAVRRSGGGTLRVRAVAGSEYRPGFVLEADTGAASLAELDTASIGAELAAGLPDSCADYTGSAEYRRHLTNVLAGRLLAAALAPVRPEGEGR</sequence>
<proteinExistence type="predicted"/>
<dbReference type="InterPro" id="IPR016166">
    <property type="entry name" value="FAD-bd_PCMH"/>
</dbReference>
<dbReference type="Proteomes" id="UP000183263">
    <property type="component" value="Unassembled WGS sequence"/>
</dbReference>
<dbReference type="InterPro" id="IPR051312">
    <property type="entry name" value="Diverse_Substr_Oxidored"/>
</dbReference>